<accession>A0A177A1F6</accession>
<dbReference type="EMBL" id="KV441410">
    <property type="protein sequence ID" value="OAF55322.1"/>
    <property type="molecule type" value="Genomic_DNA"/>
</dbReference>
<dbReference type="RefSeq" id="XP_024320622.1">
    <property type="nucleotide sequence ID" value="XM_024471757.1"/>
</dbReference>
<feature type="compositionally biased region" description="Basic and acidic residues" evidence="1">
    <location>
        <begin position="165"/>
        <end position="174"/>
    </location>
</feature>
<feature type="region of interest" description="Disordered" evidence="1">
    <location>
        <begin position="165"/>
        <end position="197"/>
    </location>
</feature>
<proteinExistence type="predicted"/>
<reference evidence="2" key="1">
    <citation type="submission" date="2016-03" db="EMBL/GenBank/DDBJ databases">
        <title>Updated assembly of Pseudogymnoascus destructans, the fungus causing white-nose syndrome of bats.</title>
        <authorList>
            <person name="Palmer J.M."/>
            <person name="Drees K.P."/>
            <person name="Foster J.T."/>
            <person name="Lindner D.L."/>
        </authorList>
    </citation>
    <scope>NUCLEOTIDE SEQUENCE [LARGE SCALE GENOMIC DNA]</scope>
    <source>
        <strain evidence="2">20631-21</strain>
    </source>
</reference>
<sequence>MAISNFLNPEEEVKVEKDDEAGQEQVLQDLIAEHLGVCQTQDDDEEEQPEEPVYSIQEARKAMQVLIKFTEDLVAACLAEPAAARTRRTAHPLHQKHTAVCSYYGALDEQFKAELGSQKPPTSPLGEASSTIAPHAPATGRRGRIRGEDKLFEYRRYVQEDSVRLTEPKKKNADPADSLHSADLASQQNAIEQDPDKRWKQMCQLVQDGLHRT</sequence>
<feature type="region of interest" description="Disordered" evidence="1">
    <location>
        <begin position="1"/>
        <end position="21"/>
    </location>
</feature>
<evidence type="ECO:0000256" key="1">
    <source>
        <dbReference type="SAM" id="MobiDB-lite"/>
    </source>
</evidence>
<dbReference type="Proteomes" id="UP000077154">
    <property type="component" value="Unassembled WGS sequence"/>
</dbReference>
<name>A0A177A1F6_9PEZI</name>
<evidence type="ECO:0000313" key="2">
    <source>
        <dbReference type="EMBL" id="OAF55322.1"/>
    </source>
</evidence>
<dbReference type="GeneID" id="36291243"/>
<organism evidence="2">
    <name type="scientific">Pseudogymnoascus destructans</name>
    <dbReference type="NCBI Taxonomy" id="655981"/>
    <lineage>
        <taxon>Eukaryota</taxon>
        <taxon>Fungi</taxon>
        <taxon>Dikarya</taxon>
        <taxon>Ascomycota</taxon>
        <taxon>Pezizomycotina</taxon>
        <taxon>Leotiomycetes</taxon>
        <taxon>Thelebolales</taxon>
        <taxon>Thelebolaceae</taxon>
        <taxon>Pseudogymnoascus</taxon>
    </lineage>
</organism>
<gene>
    <name evidence="2" type="ORF">VC83_08201</name>
</gene>
<dbReference type="OrthoDB" id="538223at2759"/>
<protein>
    <submittedName>
        <fullName evidence="2">Uncharacterized protein</fullName>
    </submittedName>
</protein>
<dbReference type="AlphaFoldDB" id="A0A177A1F6"/>
<feature type="region of interest" description="Disordered" evidence="1">
    <location>
        <begin position="115"/>
        <end position="145"/>
    </location>
</feature>